<protein>
    <recommendedName>
        <fullName evidence="9">Prenyltransferase</fullName>
    </recommendedName>
</protein>
<name>A0A286RBS6_9BACT</name>
<dbReference type="OrthoDB" id="2908954at2"/>
<dbReference type="InterPro" id="IPR044878">
    <property type="entry name" value="UbiA_sf"/>
</dbReference>
<reference evidence="7 8" key="1">
    <citation type="journal article" name="Front. Microbiol.">
        <title>Sugar Metabolism of the First Thermophilic Planctomycete Thermogutta terrifontis: Comparative Genomic and Transcriptomic Approaches.</title>
        <authorList>
            <person name="Elcheninov A.G."/>
            <person name="Menzel P."/>
            <person name="Gudbergsdottir S.R."/>
            <person name="Slesarev A.I."/>
            <person name="Kadnikov V.V."/>
            <person name="Krogh A."/>
            <person name="Bonch-Osmolovskaya E.A."/>
            <person name="Peng X."/>
            <person name="Kublanov I.V."/>
        </authorList>
    </citation>
    <scope>NUCLEOTIDE SEQUENCE [LARGE SCALE GENOMIC DNA]</scope>
    <source>
        <strain evidence="7 8">R1</strain>
    </source>
</reference>
<keyword evidence="3 6" id="KW-0812">Transmembrane</keyword>
<dbReference type="InterPro" id="IPR050475">
    <property type="entry name" value="Prenyltransferase_related"/>
</dbReference>
<feature type="transmembrane region" description="Helical" evidence="6">
    <location>
        <begin position="182"/>
        <end position="200"/>
    </location>
</feature>
<dbReference type="InterPro" id="IPR000537">
    <property type="entry name" value="UbiA_prenyltransferase"/>
</dbReference>
<dbReference type="KEGG" id="ttf:THTE_0811"/>
<keyword evidence="8" id="KW-1185">Reference proteome</keyword>
<evidence type="ECO:0000313" key="8">
    <source>
        <dbReference type="Proteomes" id="UP000215086"/>
    </source>
</evidence>
<keyword evidence="2" id="KW-1003">Cell membrane</keyword>
<accession>A0A286RBS6</accession>
<feature type="transmembrane region" description="Helical" evidence="6">
    <location>
        <begin position="33"/>
        <end position="54"/>
    </location>
</feature>
<comment type="subcellular location">
    <subcellularLocation>
        <location evidence="1">Membrane</location>
        <topology evidence="1">Multi-pass membrane protein</topology>
    </subcellularLocation>
</comment>
<organism evidence="7 8">
    <name type="scientific">Thermogutta terrifontis</name>
    <dbReference type="NCBI Taxonomy" id="1331910"/>
    <lineage>
        <taxon>Bacteria</taxon>
        <taxon>Pseudomonadati</taxon>
        <taxon>Planctomycetota</taxon>
        <taxon>Planctomycetia</taxon>
        <taxon>Pirellulales</taxon>
        <taxon>Thermoguttaceae</taxon>
        <taxon>Thermogutta</taxon>
    </lineage>
</organism>
<evidence type="ECO:0000256" key="3">
    <source>
        <dbReference type="ARBA" id="ARBA00022692"/>
    </source>
</evidence>
<dbReference type="AlphaFoldDB" id="A0A286RBS6"/>
<evidence type="ECO:0000256" key="2">
    <source>
        <dbReference type="ARBA" id="ARBA00022475"/>
    </source>
</evidence>
<evidence type="ECO:0000313" key="7">
    <source>
        <dbReference type="EMBL" id="ASV73413.1"/>
    </source>
</evidence>
<proteinExistence type="predicted"/>
<dbReference type="PANTHER" id="PTHR42723:SF1">
    <property type="entry name" value="CHLOROPHYLL SYNTHASE, CHLOROPLASTIC"/>
    <property type="match status" value="1"/>
</dbReference>
<gene>
    <name evidence="7" type="ORF">THTE_0811</name>
</gene>
<feature type="transmembrane region" description="Helical" evidence="6">
    <location>
        <begin position="132"/>
        <end position="151"/>
    </location>
</feature>
<dbReference type="GO" id="GO:0016765">
    <property type="term" value="F:transferase activity, transferring alkyl or aryl (other than methyl) groups"/>
    <property type="evidence" value="ECO:0007669"/>
    <property type="project" value="InterPro"/>
</dbReference>
<keyword evidence="5 6" id="KW-0472">Membrane</keyword>
<feature type="transmembrane region" description="Helical" evidence="6">
    <location>
        <begin position="244"/>
        <end position="263"/>
    </location>
</feature>
<dbReference type="CDD" id="cd13964">
    <property type="entry name" value="PT_UbiA_1"/>
    <property type="match status" value="1"/>
</dbReference>
<evidence type="ECO:0008006" key="9">
    <source>
        <dbReference type="Google" id="ProtNLM"/>
    </source>
</evidence>
<feature type="transmembrane region" description="Helical" evidence="6">
    <location>
        <begin position="60"/>
        <end position="79"/>
    </location>
</feature>
<dbReference type="Proteomes" id="UP000215086">
    <property type="component" value="Chromosome"/>
</dbReference>
<dbReference type="EMBL" id="CP018477">
    <property type="protein sequence ID" value="ASV73413.1"/>
    <property type="molecule type" value="Genomic_DNA"/>
</dbReference>
<feature type="transmembrane region" description="Helical" evidence="6">
    <location>
        <begin position="212"/>
        <end position="232"/>
    </location>
</feature>
<evidence type="ECO:0000256" key="6">
    <source>
        <dbReference type="SAM" id="Phobius"/>
    </source>
</evidence>
<evidence type="ECO:0000256" key="1">
    <source>
        <dbReference type="ARBA" id="ARBA00004141"/>
    </source>
</evidence>
<sequence>MTRIRQSAGQATRDRRFVGPAESFRAYCQLIRLPNLFTAAADVLAGFFLCHSPITPESLSFLWPLVFAGVTFYAAGVVLNDWVDREIDARERPQRPIPSGFVPASMAFWLGWGFLMVAVVLSAYVAWRAGTVRPILVALFLAAAIVVYNFVMKKTFLGPAVMGTCRGINFVLGTTLSPWNCAWLPLPVGMAVYVAGITAFARTEADTPHRGWLAGGLATMMAGLAIITGYAVTAERFVIDSWRWYALLGILAGWMLLRGIWVLAAPSPARVQRLVTQAVMGIIILDAAVVFTAHGPLGALPVLALILPATWAGRWIAST</sequence>
<dbReference type="RefSeq" id="WP_095414020.1">
    <property type="nucleotide sequence ID" value="NZ_CP018477.1"/>
</dbReference>
<feature type="transmembrane region" description="Helical" evidence="6">
    <location>
        <begin position="100"/>
        <end position="126"/>
    </location>
</feature>
<dbReference type="Gene3D" id="1.10.357.140">
    <property type="entry name" value="UbiA prenyltransferase"/>
    <property type="match status" value="1"/>
</dbReference>
<evidence type="ECO:0000256" key="4">
    <source>
        <dbReference type="ARBA" id="ARBA00022989"/>
    </source>
</evidence>
<feature type="transmembrane region" description="Helical" evidence="6">
    <location>
        <begin position="275"/>
        <end position="293"/>
    </location>
</feature>
<dbReference type="GO" id="GO:0016020">
    <property type="term" value="C:membrane"/>
    <property type="evidence" value="ECO:0007669"/>
    <property type="project" value="UniProtKB-SubCell"/>
</dbReference>
<dbReference type="Pfam" id="PF01040">
    <property type="entry name" value="UbiA"/>
    <property type="match status" value="1"/>
</dbReference>
<evidence type="ECO:0000256" key="5">
    <source>
        <dbReference type="ARBA" id="ARBA00023136"/>
    </source>
</evidence>
<keyword evidence="4 6" id="KW-1133">Transmembrane helix</keyword>
<dbReference type="PANTHER" id="PTHR42723">
    <property type="entry name" value="CHLOROPHYLL SYNTHASE"/>
    <property type="match status" value="1"/>
</dbReference>